<evidence type="ECO:0000313" key="2">
    <source>
        <dbReference type="Proteomes" id="UP000516437"/>
    </source>
</evidence>
<reference evidence="1 2" key="1">
    <citation type="journal article" date="2019" name="Plant Biotechnol. J.">
        <title>The red bayberry genome and genetic basis of sex determination.</title>
        <authorList>
            <person name="Jia H.M."/>
            <person name="Jia H.J."/>
            <person name="Cai Q.L."/>
            <person name="Wang Y."/>
            <person name="Zhao H.B."/>
            <person name="Yang W.F."/>
            <person name="Wang G.Y."/>
            <person name="Li Y.H."/>
            <person name="Zhan D.L."/>
            <person name="Shen Y.T."/>
            <person name="Niu Q.F."/>
            <person name="Chang L."/>
            <person name="Qiu J."/>
            <person name="Zhao L."/>
            <person name="Xie H.B."/>
            <person name="Fu W.Y."/>
            <person name="Jin J."/>
            <person name="Li X.W."/>
            <person name="Jiao Y."/>
            <person name="Zhou C.C."/>
            <person name="Tu T."/>
            <person name="Chai C.Y."/>
            <person name="Gao J.L."/>
            <person name="Fan L.J."/>
            <person name="van de Weg E."/>
            <person name="Wang J.Y."/>
            <person name="Gao Z.S."/>
        </authorList>
    </citation>
    <scope>NUCLEOTIDE SEQUENCE [LARGE SCALE GENOMIC DNA]</scope>
    <source>
        <tissue evidence="1">Leaves</tissue>
    </source>
</reference>
<protein>
    <recommendedName>
        <fullName evidence="3">RNase H type-1 domain-containing protein</fullName>
    </recommendedName>
</protein>
<dbReference type="AlphaFoldDB" id="A0A6A1W5N2"/>
<organism evidence="1 2">
    <name type="scientific">Morella rubra</name>
    <name type="common">Chinese bayberry</name>
    <dbReference type="NCBI Taxonomy" id="262757"/>
    <lineage>
        <taxon>Eukaryota</taxon>
        <taxon>Viridiplantae</taxon>
        <taxon>Streptophyta</taxon>
        <taxon>Embryophyta</taxon>
        <taxon>Tracheophyta</taxon>
        <taxon>Spermatophyta</taxon>
        <taxon>Magnoliopsida</taxon>
        <taxon>eudicotyledons</taxon>
        <taxon>Gunneridae</taxon>
        <taxon>Pentapetalae</taxon>
        <taxon>rosids</taxon>
        <taxon>fabids</taxon>
        <taxon>Fagales</taxon>
        <taxon>Myricaceae</taxon>
        <taxon>Morella</taxon>
    </lineage>
</organism>
<proteinExistence type="predicted"/>
<accession>A0A6A1W5N2</accession>
<comment type="caution">
    <text evidence="1">The sequence shown here is derived from an EMBL/GenBank/DDBJ whole genome shotgun (WGS) entry which is preliminary data.</text>
</comment>
<keyword evidence="2" id="KW-1185">Reference proteome</keyword>
<dbReference type="EMBL" id="RXIC02000021">
    <property type="protein sequence ID" value="KAB1219636.1"/>
    <property type="molecule type" value="Genomic_DNA"/>
</dbReference>
<sequence length="109" mass="12067">MARNCVVHEGKLCGVQELASRVGKLSDDHWHAWQQKNALVQEKYVWKAPPNGKVKVNVDVAIRDQFAVIAALIRDSNGVVKGSTFEKIKAVQPLEREVAAAKLGIEYAM</sequence>
<gene>
    <name evidence="1" type="ORF">CJ030_MR3G011104</name>
</gene>
<dbReference type="OrthoDB" id="1906820at2759"/>
<dbReference type="Proteomes" id="UP000516437">
    <property type="component" value="Chromosome 3"/>
</dbReference>
<evidence type="ECO:0008006" key="3">
    <source>
        <dbReference type="Google" id="ProtNLM"/>
    </source>
</evidence>
<evidence type="ECO:0000313" key="1">
    <source>
        <dbReference type="EMBL" id="KAB1219636.1"/>
    </source>
</evidence>
<name>A0A6A1W5N2_9ROSI</name>